<keyword evidence="3 5" id="KW-0863">Zinc-finger</keyword>
<feature type="compositionally biased region" description="Low complexity" evidence="6">
    <location>
        <begin position="150"/>
        <end position="159"/>
    </location>
</feature>
<dbReference type="VEuPathDB" id="MicrosporidiaDB:NEQG_01289"/>
<evidence type="ECO:0000256" key="1">
    <source>
        <dbReference type="ARBA" id="ARBA00022468"/>
    </source>
</evidence>
<feature type="region of interest" description="Disordered" evidence="6">
    <location>
        <begin position="118"/>
        <end position="159"/>
    </location>
</feature>
<feature type="domain" description="Arf-GAP" evidence="7">
    <location>
        <begin position="1"/>
        <end position="103"/>
    </location>
</feature>
<name>I3EHA2_NEMP3</name>
<feature type="compositionally biased region" description="Basic and acidic residues" evidence="6">
    <location>
        <begin position="228"/>
        <end position="256"/>
    </location>
</feature>
<dbReference type="InterPro" id="IPR001164">
    <property type="entry name" value="ArfGAP_dom"/>
</dbReference>
<dbReference type="Gene3D" id="1.10.220.150">
    <property type="entry name" value="Arf GTPase activating protein"/>
    <property type="match status" value="1"/>
</dbReference>
<dbReference type="SUPFAM" id="SSF57863">
    <property type="entry name" value="ArfGap/RecO-like zinc finger"/>
    <property type="match status" value="1"/>
</dbReference>
<dbReference type="GO" id="GO:0008270">
    <property type="term" value="F:zinc ion binding"/>
    <property type="evidence" value="ECO:0007669"/>
    <property type="project" value="UniProtKB-KW"/>
</dbReference>
<dbReference type="OrthoDB" id="983479at2759"/>
<dbReference type="SMART" id="SM00105">
    <property type="entry name" value="ArfGap"/>
    <property type="match status" value="1"/>
</dbReference>
<feature type="region of interest" description="Disordered" evidence="6">
    <location>
        <begin position="228"/>
        <end position="269"/>
    </location>
</feature>
<evidence type="ECO:0000256" key="2">
    <source>
        <dbReference type="ARBA" id="ARBA00022723"/>
    </source>
</evidence>
<proteinExistence type="predicted"/>
<evidence type="ECO:0000256" key="5">
    <source>
        <dbReference type="PROSITE-ProRule" id="PRU00288"/>
    </source>
</evidence>
<keyword evidence="4" id="KW-0862">Zinc</keyword>
<evidence type="ECO:0000313" key="9">
    <source>
        <dbReference type="Proteomes" id="UP000002872"/>
    </source>
</evidence>
<dbReference type="STRING" id="935791.I3EHA2"/>
<dbReference type="InterPro" id="IPR037278">
    <property type="entry name" value="ARFGAP/RecO"/>
</dbReference>
<dbReference type="Pfam" id="PF01412">
    <property type="entry name" value="ArfGap"/>
    <property type="match status" value="1"/>
</dbReference>
<keyword evidence="1" id="KW-0343">GTPase activation</keyword>
<dbReference type="HOGENOM" id="CLU_070980_0_0_1"/>
<evidence type="ECO:0000259" key="7">
    <source>
        <dbReference type="PROSITE" id="PS50115"/>
    </source>
</evidence>
<dbReference type="PRINTS" id="PR00405">
    <property type="entry name" value="REVINTRACTNG"/>
</dbReference>
<keyword evidence="2" id="KW-0479">Metal-binding</keyword>
<dbReference type="InParanoid" id="I3EHA2"/>
<protein>
    <recommendedName>
        <fullName evidence="7">Arf-GAP domain-containing protein</fullName>
    </recommendedName>
</protein>
<evidence type="ECO:0000256" key="6">
    <source>
        <dbReference type="SAM" id="MobiDB-lite"/>
    </source>
</evidence>
<dbReference type="PANTHER" id="PTHR45686">
    <property type="entry name" value="ADP-RIBOSYLATION FACTOR GTPASE ACTIVATING PROTEIN 3, ISOFORM H-RELATED"/>
    <property type="match status" value="1"/>
</dbReference>
<evidence type="ECO:0000256" key="4">
    <source>
        <dbReference type="ARBA" id="ARBA00022833"/>
    </source>
</evidence>
<dbReference type="GO" id="GO:0000139">
    <property type="term" value="C:Golgi membrane"/>
    <property type="evidence" value="ECO:0007669"/>
    <property type="project" value="GOC"/>
</dbReference>
<keyword evidence="9" id="KW-1185">Reference proteome</keyword>
<accession>I3EHA2</accession>
<dbReference type="PROSITE" id="PS50115">
    <property type="entry name" value="ARFGAP"/>
    <property type="match status" value="1"/>
</dbReference>
<organism evidence="8 9">
    <name type="scientific">Nematocida parisii (strain ERTm3)</name>
    <name type="common">Nematode killer fungus</name>
    <dbReference type="NCBI Taxonomy" id="935791"/>
    <lineage>
        <taxon>Eukaryota</taxon>
        <taxon>Fungi</taxon>
        <taxon>Fungi incertae sedis</taxon>
        <taxon>Microsporidia</taxon>
        <taxon>Nematocida</taxon>
    </lineage>
</organism>
<dbReference type="Proteomes" id="UP000002872">
    <property type="component" value="Unassembled WGS sequence"/>
</dbReference>
<evidence type="ECO:0000256" key="3">
    <source>
        <dbReference type="ARBA" id="ARBA00022771"/>
    </source>
</evidence>
<dbReference type="InterPro" id="IPR038508">
    <property type="entry name" value="ArfGAP_dom_sf"/>
</dbReference>
<evidence type="ECO:0000313" key="8">
    <source>
        <dbReference type="EMBL" id="EIJ88599.1"/>
    </source>
</evidence>
<dbReference type="GO" id="GO:0005096">
    <property type="term" value="F:GTPase activator activity"/>
    <property type="evidence" value="ECO:0007669"/>
    <property type="project" value="UniProtKB-KW"/>
</dbReference>
<sequence length="269" mass="30069">MSLKEIIASTDENKKCVDCNMTRPQWASITYGVFLCLNCAGVHRSYGVKVSMVKSLSMDMWNDSEKKTMELGGNKRFLEYVEESQLESLSKEELYTSKKMAKYAAELKKSVRKIFPEAAASNMPSPKERRKKPQSTPSPPVVDVHSAKHTASSSTESTQSSYINMYNQASFMAMPALENVQSGITDMLGRAAEYFSYATSTLSGHISEKVLTPASSIIKEKGEQLSEYIKGKETNRHTQDKDTSKETKKSSQEKPSKPGHSKPSFDKWD</sequence>
<dbReference type="GO" id="GO:0048205">
    <property type="term" value="P:COPI coating of Golgi vesicle"/>
    <property type="evidence" value="ECO:0007669"/>
    <property type="project" value="TreeGrafter"/>
</dbReference>
<dbReference type="PANTHER" id="PTHR45686:SF4">
    <property type="entry name" value="ADP-RIBOSYLATION FACTOR GTPASE ACTIVATING PROTEIN 3, ISOFORM H"/>
    <property type="match status" value="1"/>
</dbReference>
<reference evidence="8" key="1">
    <citation type="submission" date="2011-01" db="EMBL/GenBank/DDBJ databases">
        <title>The Genome Sequence of Nematocida parisii strain ERTm3.</title>
        <authorList>
            <consortium name="The Broad Institute Genome Sequencing Platform"/>
            <consortium name="The Broad Institute Genome Sequencing Center for Infectious Disease"/>
            <person name="Cuomo C."/>
            <person name="Troemel E."/>
            <person name="Young S.K."/>
            <person name="Zeng Q."/>
            <person name="Gargeya S."/>
            <person name="Fitzgerald M."/>
            <person name="Haas B."/>
            <person name="Abouelleil A."/>
            <person name="Alvarado L."/>
            <person name="Arachchi H.M."/>
            <person name="Berlin A."/>
            <person name="Chapman S.B."/>
            <person name="Gearin G."/>
            <person name="Goldberg J."/>
            <person name="Griggs A."/>
            <person name="Gujja S."/>
            <person name="Hansen M."/>
            <person name="Heiman D."/>
            <person name="Howarth C."/>
            <person name="Larimer J."/>
            <person name="Lui A."/>
            <person name="MacDonald P.J.P."/>
            <person name="McCowen C."/>
            <person name="Montmayeur A."/>
            <person name="Murphy C."/>
            <person name="Neiman D."/>
            <person name="Pearson M."/>
            <person name="Priest M."/>
            <person name="Roberts A."/>
            <person name="Saif S."/>
            <person name="Shea T."/>
            <person name="Sisk P."/>
            <person name="Stolte C."/>
            <person name="Sykes S."/>
            <person name="Wortman J."/>
            <person name="Nusbaum C."/>
            <person name="Birren B."/>
        </authorList>
    </citation>
    <scope>NUCLEOTIDE SEQUENCE</scope>
    <source>
        <strain evidence="8">ERTm3</strain>
    </source>
</reference>
<gene>
    <name evidence="8" type="ORF">NEQG_01289</name>
</gene>
<dbReference type="EMBL" id="GL870878">
    <property type="protein sequence ID" value="EIJ88599.1"/>
    <property type="molecule type" value="Genomic_DNA"/>
</dbReference>
<dbReference type="AlphaFoldDB" id="I3EHA2"/>
<dbReference type="OMA" id="RPQWASI"/>